<keyword evidence="13 20" id="KW-0482">Metalloprotease</keyword>
<evidence type="ECO:0000256" key="20">
    <source>
        <dbReference type="RuleBase" id="RU364040"/>
    </source>
</evidence>
<dbReference type="Pfam" id="PF01433">
    <property type="entry name" value="Peptidase_M1"/>
    <property type="match status" value="1"/>
</dbReference>
<evidence type="ECO:0000256" key="8">
    <source>
        <dbReference type="ARBA" id="ARBA00022723"/>
    </source>
</evidence>
<evidence type="ECO:0000256" key="17">
    <source>
        <dbReference type="PIRSR" id="PIRSR634016-1"/>
    </source>
</evidence>
<keyword evidence="10 18" id="KW-0862">Zinc</keyword>
<evidence type="ECO:0000256" key="21">
    <source>
        <dbReference type="SAM" id="SignalP"/>
    </source>
</evidence>
<keyword evidence="21" id="KW-0732">Signal</keyword>
<dbReference type="Gene3D" id="1.10.390.10">
    <property type="entry name" value="Neutral Protease Domain 2"/>
    <property type="match status" value="1"/>
</dbReference>
<feature type="signal peptide" evidence="21">
    <location>
        <begin position="1"/>
        <end position="23"/>
    </location>
</feature>
<dbReference type="PANTHER" id="PTHR11533">
    <property type="entry name" value="PROTEASE M1 ZINC METALLOPROTEASE"/>
    <property type="match status" value="1"/>
</dbReference>
<dbReference type="AlphaFoldDB" id="A0A182M8L0"/>
<keyword evidence="6 20" id="KW-0645">Protease</keyword>
<dbReference type="GO" id="GO:0006508">
    <property type="term" value="P:proteolysis"/>
    <property type="evidence" value="ECO:0007669"/>
    <property type="project" value="UniProtKB-KW"/>
</dbReference>
<dbReference type="GO" id="GO:0005886">
    <property type="term" value="C:plasma membrane"/>
    <property type="evidence" value="ECO:0007669"/>
    <property type="project" value="UniProtKB-SubCell"/>
</dbReference>
<feature type="domain" description="Aminopeptidase N-like N-terminal" evidence="24">
    <location>
        <begin position="42"/>
        <end position="231"/>
    </location>
</feature>
<dbReference type="GO" id="GO:0098552">
    <property type="term" value="C:side of membrane"/>
    <property type="evidence" value="ECO:0007669"/>
    <property type="project" value="UniProtKB-KW"/>
</dbReference>
<keyword evidence="11" id="KW-0735">Signal-anchor</keyword>
<dbReference type="GO" id="GO:0043171">
    <property type="term" value="P:peptide catabolic process"/>
    <property type="evidence" value="ECO:0007669"/>
    <property type="project" value="TreeGrafter"/>
</dbReference>
<sequence>MKKLCVLLLSALTVATVVSSVQARGIASGREFDTFRLPNSTVPTHYTLRLDTDVHRGVFEYTGNVQIRINVLEATNQIVLHSLRNEISNLQLRNGAGLTVAVRNYELDEEKEFLVINVGTTLQPNSGTYTLEIDFTNSIDRTDQAGFYKSSYEDDEGVTRYLGLTQFESVDARTSFPCYDEPGIKTTYDIRIVCGIEYHARSNAPLLGIKLLEGGKKLSTFATTPRMQTYLVAWLVSDFVYEREVLTEPQLAIATWAKPSSAHLLSYSVDASKRFMRAMEEYFGQQYSMSKIDNVAIKDSDYAAGAMENWGLVTYREQAIFYDPAQGEQRQIGVVTIVGHEFTHQFFGNLLAPKWWSYLWLNEGFARLYQYYVGDISHPELNLRQRFITGPLQTALRADDSLTVRPMTYYIDTRQGISRLFDNIAYDKAACVLRMMNYALGERTFQKGLRYYVQQNKDRGVVEESNLFDALEQAAKEDAVLPISLSMHDIFGSWSNQPGVPLVKVRRDGNEYYFTQERYVANDPPPEPFTNAWWIPISFSTPSNTEFEKRPAFWMPPNVSEVMYEIDTAEGETVAFNPKSTGYYRVEYEEAMLRELIKGLNKDHTTFEASARARLLDDTLNLAHSRGHNYEMALQLFSYLQKETEYVPWMVAYDNLRDMQVRLRSNEKASGLLQAFVEKLASPMLEKFGANQQQGESASVQELRTIAIELACGASESCKAVAQSAVSSVARGARRHYSTTDSALLCSGLQQATGDQRKAFVGQISQTLVDKTVDDIFTKQNLKQSLSCAGSDMAKVESYAKLLFALEETDRTKALHRLLVESKVPLADVVESLQSELSLRNSNSVYRNKIPKVLLEVARYVTEPSEMQLLNAATAAYAPWIATEIEQQLKANRRWLDLNLEPLDSLSRVRGGGTARTTVLPPFEETGVAISSATGPLQAR</sequence>
<dbReference type="Pfam" id="PF11838">
    <property type="entry name" value="ERAP1_C"/>
    <property type="match status" value="1"/>
</dbReference>
<dbReference type="Gene3D" id="1.25.50.20">
    <property type="match status" value="1"/>
</dbReference>
<comment type="subcellular location">
    <subcellularLocation>
        <location evidence="2">Cell membrane</location>
        <topology evidence="2">Lipid-anchor</topology>
        <topology evidence="2">GPI-anchor</topology>
    </subcellularLocation>
    <subcellularLocation>
        <location evidence="1">Membrane</location>
        <topology evidence="1">Single-pass type II membrane protein</topology>
    </subcellularLocation>
</comment>
<evidence type="ECO:0000256" key="5">
    <source>
        <dbReference type="ARBA" id="ARBA00022622"/>
    </source>
</evidence>
<dbReference type="InterPro" id="IPR050344">
    <property type="entry name" value="Peptidase_M1_aminopeptidases"/>
</dbReference>
<evidence type="ECO:0000256" key="7">
    <source>
        <dbReference type="ARBA" id="ARBA00022692"/>
    </source>
</evidence>
<dbReference type="STRING" id="139723.A0A182M8L0"/>
<keyword evidence="7" id="KW-0812">Transmembrane</keyword>
<evidence type="ECO:0000256" key="4">
    <source>
        <dbReference type="ARBA" id="ARBA00022438"/>
    </source>
</evidence>
<dbReference type="GO" id="GO:0008270">
    <property type="term" value="F:zinc ion binding"/>
    <property type="evidence" value="ECO:0007669"/>
    <property type="project" value="UniProtKB-UniRule"/>
</dbReference>
<feature type="domain" description="ERAP1-like C-terminal" evidence="23">
    <location>
        <begin position="574"/>
        <end position="757"/>
    </location>
</feature>
<dbReference type="InterPro" id="IPR001930">
    <property type="entry name" value="Peptidase_M1"/>
</dbReference>
<evidence type="ECO:0000256" key="1">
    <source>
        <dbReference type="ARBA" id="ARBA00004606"/>
    </source>
</evidence>
<evidence type="ECO:0000256" key="10">
    <source>
        <dbReference type="ARBA" id="ARBA00022833"/>
    </source>
</evidence>
<evidence type="ECO:0000256" key="14">
    <source>
        <dbReference type="ARBA" id="ARBA00023136"/>
    </source>
</evidence>
<dbReference type="InterPro" id="IPR045357">
    <property type="entry name" value="Aminopeptidase_N-like_N"/>
</dbReference>
<evidence type="ECO:0000256" key="6">
    <source>
        <dbReference type="ARBA" id="ARBA00022670"/>
    </source>
</evidence>
<dbReference type="Gene3D" id="2.60.40.1910">
    <property type="match status" value="1"/>
</dbReference>
<keyword evidence="5" id="KW-0336">GPI-anchor</keyword>
<dbReference type="SUPFAM" id="SSF55486">
    <property type="entry name" value="Metalloproteases ('zincins'), catalytic domain"/>
    <property type="match status" value="1"/>
</dbReference>
<feature type="chain" id="PRO_5008127985" description="Aminopeptidase" evidence="21">
    <location>
        <begin position="24"/>
        <end position="940"/>
    </location>
</feature>
<dbReference type="InterPro" id="IPR042097">
    <property type="entry name" value="Aminopeptidase_N-like_N_sf"/>
</dbReference>
<dbReference type="SUPFAM" id="SSF63737">
    <property type="entry name" value="Leukotriene A4 hydrolase N-terminal domain"/>
    <property type="match status" value="1"/>
</dbReference>
<feature type="domain" description="Peptidase M1 membrane alanine aminopeptidase" evidence="22">
    <location>
        <begin position="267"/>
        <end position="478"/>
    </location>
</feature>
<evidence type="ECO:0000259" key="22">
    <source>
        <dbReference type="Pfam" id="PF01433"/>
    </source>
</evidence>
<feature type="site" description="Transition state stabilizer" evidence="19">
    <location>
        <position position="426"/>
    </location>
</feature>
<evidence type="ECO:0000256" key="11">
    <source>
        <dbReference type="ARBA" id="ARBA00022968"/>
    </source>
</evidence>
<keyword evidence="14" id="KW-0472">Membrane</keyword>
<evidence type="ECO:0000256" key="18">
    <source>
        <dbReference type="PIRSR" id="PIRSR634016-3"/>
    </source>
</evidence>
<feature type="binding site" evidence="18">
    <location>
        <position position="340"/>
    </location>
    <ligand>
        <name>Zn(2+)</name>
        <dbReference type="ChEBI" id="CHEBI:29105"/>
        <note>catalytic</note>
    </ligand>
</feature>
<dbReference type="GO" id="GO:0070006">
    <property type="term" value="F:metalloaminopeptidase activity"/>
    <property type="evidence" value="ECO:0007669"/>
    <property type="project" value="TreeGrafter"/>
</dbReference>
<comment type="cofactor">
    <cofactor evidence="18 20">
        <name>Zn(2+)</name>
        <dbReference type="ChEBI" id="CHEBI:29105"/>
    </cofactor>
    <text evidence="18 20">Binds 1 zinc ion per subunit.</text>
</comment>
<keyword evidence="8 18" id="KW-0479">Metal-binding</keyword>
<evidence type="ECO:0000256" key="9">
    <source>
        <dbReference type="ARBA" id="ARBA00022801"/>
    </source>
</evidence>
<accession>A0A182M8L0</accession>
<dbReference type="CDD" id="cd09601">
    <property type="entry name" value="M1_APN-Q_like"/>
    <property type="match status" value="1"/>
</dbReference>
<evidence type="ECO:0000256" key="12">
    <source>
        <dbReference type="ARBA" id="ARBA00022989"/>
    </source>
</evidence>
<dbReference type="Pfam" id="PF17900">
    <property type="entry name" value="Peptidase_M1_N"/>
    <property type="match status" value="1"/>
</dbReference>
<dbReference type="EC" id="3.4.11.-" evidence="20"/>
<dbReference type="InterPro" id="IPR024571">
    <property type="entry name" value="ERAP1-like_C_dom"/>
</dbReference>
<dbReference type="FunFam" id="2.60.40.1730:FF:000001">
    <property type="entry name" value="Leucyl-cystinyl aminopeptidase"/>
    <property type="match status" value="1"/>
</dbReference>
<dbReference type="GO" id="GO:0005737">
    <property type="term" value="C:cytoplasm"/>
    <property type="evidence" value="ECO:0007669"/>
    <property type="project" value="TreeGrafter"/>
</dbReference>
<dbReference type="InterPro" id="IPR034016">
    <property type="entry name" value="M1_APN-typ"/>
</dbReference>
<dbReference type="VEuPathDB" id="VectorBase:ACUA012150"/>
<dbReference type="InterPro" id="IPR014782">
    <property type="entry name" value="Peptidase_M1_dom"/>
</dbReference>
<keyword evidence="16" id="KW-0449">Lipoprotein</keyword>
<dbReference type="EMBL" id="AXCM01002066">
    <property type="status" value="NOT_ANNOTATED_CDS"/>
    <property type="molecule type" value="Genomic_DNA"/>
</dbReference>
<evidence type="ECO:0000256" key="16">
    <source>
        <dbReference type="ARBA" id="ARBA00023288"/>
    </source>
</evidence>
<evidence type="ECO:0000256" key="15">
    <source>
        <dbReference type="ARBA" id="ARBA00023180"/>
    </source>
</evidence>
<dbReference type="Gene3D" id="2.60.40.1730">
    <property type="entry name" value="tricorn interacting facor f3 domain"/>
    <property type="match status" value="1"/>
</dbReference>
<evidence type="ECO:0000313" key="26">
    <source>
        <dbReference type="Proteomes" id="UP000075883"/>
    </source>
</evidence>
<dbReference type="PRINTS" id="PR00756">
    <property type="entry name" value="ALADIPTASE"/>
</dbReference>
<keyword evidence="9 20" id="KW-0378">Hydrolase</keyword>
<organism evidence="25 26">
    <name type="scientific">Anopheles culicifacies</name>
    <dbReference type="NCBI Taxonomy" id="139723"/>
    <lineage>
        <taxon>Eukaryota</taxon>
        <taxon>Metazoa</taxon>
        <taxon>Ecdysozoa</taxon>
        <taxon>Arthropoda</taxon>
        <taxon>Hexapoda</taxon>
        <taxon>Insecta</taxon>
        <taxon>Pterygota</taxon>
        <taxon>Neoptera</taxon>
        <taxon>Endopterygota</taxon>
        <taxon>Diptera</taxon>
        <taxon>Nematocera</taxon>
        <taxon>Culicoidea</taxon>
        <taxon>Culicidae</taxon>
        <taxon>Anophelinae</taxon>
        <taxon>Anopheles</taxon>
        <taxon>culicifacies species complex</taxon>
    </lineage>
</organism>
<evidence type="ECO:0000259" key="23">
    <source>
        <dbReference type="Pfam" id="PF11838"/>
    </source>
</evidence>
<dbReference type="Proteomes" id="UP000075883">
    <property type="component" value="Unassembled WGS sequence"/>
</dbReference>
<dbReference type="EnsemblMetazoa" id="ACUA012150-RA">
    <property type="protein sequence ID" value="ACUA012150-PA"/>
    <property type="gene ID" value="ACUA012150"/>
</dbReference>
<keyword evidence="26" id="KW-1185">Reference proteome</keyword>
<name>A0A182M8L0_9DIPT</name>
<dbReference type="GO" id="GO:0005615">
    <property type="term" value="C:extracellular space"/>
    <property type="evidence" value="ECO:0007669"/>
    <property type="project" value="TreeGrafter"/>
</dbReference>
<proteinExistence type="inferred from homology"/>
<comment type="similarity">
    <text evidence="3 20">Belongs to the peptidase M1 family.</text>
</comment>
<evidence type="ECO:0000313" key="25">
    <source>
        <dbReference type="EnsemblMetazoa" id="ACUA012150-PA"/>
    </source>
</evidence>
<feature type="active site" description="Proton acceptor" evidence="17">
    <location>
        <position position="341"/>
    </location>
</feature>
<evidence type="ECO:0000256" key="19">
    <source>
        <dbReference type="PIRSR" id="PIRSR634016-4"/>
    </source>
</evidence>
<dbReference type="PANTHER" id="PTHR11533:SF301">
    <property type="entry name" value="AMINOPEPTIDASE"/>
    <property type="match status" value="1"/>
</dbReference>
<evidence type="ECO:0000256" key="3">
    <source>
        <dbReference type="ARBA" id="ARBA00010136"/>
    </source>
</evidence>
<reference evidence="25" key="2">
    <citation type="submission" date="2020-05" db="UniProtKB">
        <authorList>
            <consortium name="EnsemblMetazoa"/>
        </authorList>
    </citation>
    <scope>IDENTIFICATION</scope>
    <source>
        <strain evidence="25">A-37</strain>
    </source>
</reference>
<feature type="binding site" evidence="18">
    <location>
        <position position="344"/>
    </location>
    <ligand>
        <name>Zn(2+)</name>
        <dbReference type="ChEBI" id="CHEBI:29105"/>
        <note>catalytic</note>
    </ligand>
</feature>
<keyword evidence="4 20" id="KW-0031">Aminopeptidase</keyword>
<dbReference type="GO" id="GO:0042277">
    <property type="term" value="F:peptide binding"/>
    <property type="evidence" value="ECO:0007669"/>
    <property type="project" value="TreeGrafter"/>
</dbReference>
<evidence type="ECO:0000256" key="13">
    <source>
        <dbReference type="ARBA" id="ARBA00023049"/>
    </source>
</evidence>
<reference evidence="26" key="1">
    <citation type="submission" date="2013-09" db="EMBL/GenBank/DDBJ databases">
        <title>The Genome Sequence of Anopheles culicifacies species A.</title>
        <authorList>
            <consortium name="The Broad Institute Genomics Platform"/>
            <person name="Neafsey D.E."/>
            <person name="Besansky N."/>
            <person name="Howell P."/>
            <person name="Walton C."/>
            <person name="Young S.K."/>
            <person name="Zeng Q."/>
            <person name="Gargeya S."/>
            <person name="Fitzgerald M."/>
            <person name="Haas B."/>
            <person name="Abouelleil A."/>
            <person name="Allen A.W."/>
            <person name="Alvarado L."/>
            <person name="Arachchi H.M."/>
            <person name="Berlin A.M."/>
            <person name="Chapman S.B."/>
            <person name="Gainer-Dewar J."/>
            <person name="Goldberg J."/>
            <person name="Griggs A."/>
            <person name="Gujja S."/>
            <person name="Hansen M."/>
            <person name="Howarth C."/>
            <person name="Imamovic A."/>
            <person name="Ireland A."/>
            <person name="Larimer J."/>
            <person name="McCowan C."/>
            <person name="Murphy C."/>
            <person name="Pearson M."/>
            <person name="Poon T.W."/>
            <person name="Priest M."/>
            <person name="Roberts A."/>
            <person name="Saif S."/>
            <person name="Shea T."/>
            <person name="Sisk P."/>
            <person name="Sykes S."/>
            <person name="Wortman J."/>
            <person name="Nusbaum C."/>
            <person name="Birren B."/>
        </authorList>
    </citation>
    <scope>NUCLEOTIDE SEQUENCE [LARGE SCALE GENOMIC DNA]</scope>
    <source>
        <strain evidence="26">A-37</strain>
    </source>
</reference>
<dbReference type="FunFam" id="1.10.390.10:FF:000013">
    <property type="entry name" value="Aminopeptidase N"/>
    <property type="match status" value="1"/>
</dbReference>
<evidence type="ECO:0000259" key="24">
    <source>
        <dbReference type="Pfam" id="PF17900"/>
    </source>
</evidence>
<protein>
    <recommendedName>
        <fullName evidence="20">Aminopeptidase</fullName>
        <ecNumber evidence="20">3.4.11.-</ecNumber>
    </recommendedName>
</protein>
<feature type="binding site" evidence="18">
    <location>
        <position position="363"/>
    </location>
    <ligand>
        <name>Zn(2+)</name>
        <dbReference type="ChEBI" id="CHEBI:29105"/>
        <note>catalytic</note>
    </ligand>
</feature>
<dbReference type="InterPro" id="IPR027268">
    <property type="entry name" value="Peptidase_M4/M1_CTD_sf"/>
</dbReference>
<keyword evidence="15" id="KW-0325">Glycoprotein</keyword>
<keyword evidence="12" id="KW-1133">Transmembrane helix</keyword>
<evidence type="ECO:0000256" key="2">
    <source>
        <dbReference type="ARBA" id="ARBA00004609"/>
    </source>
</evidence>